<accession>A0A1G7LSF4</accession>
<dbReference type="RefSeq" id="WP_092153385.1">
    <property type="nucleotide sequence ID" value="NZ_FNBX01000007.1"/>
</dbReference>
<proteinExistence type="predicted"/>
<dbReference type="GO" id="GO:0000932">
    <property type="term" value="C:P-body"/>
    <property type="evidence" value="ECO:0007669"/>
    <property type="project" value="TreeGrafter"/>
</dbReference>
<sequence length="707" mass="77944">MSGCVRYPASGCVVEYLEGNAVQIALVTEETGGRLRLLLPNRRETRLNAARLLPWLGPQHPGGLGREEMVRLLETHREAREKAAAAAPLEEAWELAQGEVESAPAQWFAELFADAPDVDAVAAWGRALLGCKSHFRFQPPEFQVFSAETAARRAAEEKTRQEREALMAGGAAFFRLLWDVACKKRALPPEEGPGSEERPSPEVAQRLEEVLRVRMADPETQEHDVLWRGLSKGLPDVPHLPLQLLMAWGKLPPHYNFWLDRADYAPGDAWWEPFAGEIRALTLAAASPEGAGALPLCPLPFVSIDSASTRDVDDAFYVRQTEGGLELTLALACPALCWDFGGPLDRAVLRRGSSIYLPEGDCHMLPQCLGTEAYSLRAGEERPAFCVRVRVDAAGGFAPCEIFTARARLAANLRYDHCQAVLDAQAAGVAPPDNPAAPFADQLALGLDLARRRQAARIADGAVVMDRPEPVIRLHGPATDPQVEVALDYHAPDAQLLVAEMMILASAAVADLAQDAGLPMLHRTQDVALPKEYAGVWTAPAEMTRVMRALTPSALEVQARPHAALGLPRYAPMTSPLRRYPDLVNEAQLVHFLRTGGPRWDAEALTALLQILHPVLDAVGQVQRFRPRYWKLLYFRQQGDKVWWPGVITEENDVMVSVSLPEQGFFVRGRRRLFDERACPGMDVRLRLGKVQPLYNEIQILEAVTAE</sequence>
<reference evidence="3" key="1">
    <citation type="submission" date="2016-10" db="EMBL/GenBank/DDBJ databases">
        <authorList>
            <person name="Varghese N."/>
            <person name="Submissions S."/>
        </authorList>
    </citation>
    <scope>NUCLEOTIDE SEQUENCE [LARGE SCALE GENOMIC DNA]</scope>
    <source>
        <strain evidence="3">KHC7</strain>
    </source>
</reference>
<keyword evidence="3" id="KW-1185">Reference proteome</keyword>
<evidence type="ECO:0000259" key="1">
    <source>
        <dbReference type="SMART" id="SM00955"/>
    </source>
</evidence>
<dbReference type="InterPro" id="IPR001900">
    <property type="entry name" value="RNase_II/R"/>
</dbReference>
<evidence type="ECO:0000313" key="3">
    <source>
        <dbReference type="Proteomes" id="UP000199355"/>
    </source>
</evidence>
<dbReference type="EMBL" id="FNBX01000007">
    <property type="protein sequence ID" value="SDF52363.1"/>
    <property type="molecule type" value="Genomic_DNA"/>
</dbReference>
<dbReference type="SMART" id="SM00955">
    <property type="entry name" value="RNB"/>
    <property type="match status" value="1"/>
</dbReference>
<dbReference type="GO" id="GO:0006402">
    <property type="term" value="P:mRNA catabolic process"/>
    <property type="evidence" value="ECO:0007669"/>
    <property type="project" value="TreeGrafter"/>
</dbReference>
<dbReference type="InterPro" id="IPR050180">
    <property type="entry name" value="RNR_Ribonuclease"/>
</dbReference>
<dbReference type="GO" id="GO:0003723">
    <property type="term" value="F:RNA binding"/>
    <property type="evidence" value="ECO:0007669"/>
    <property type="project" value="InterPro"/>
</dbReference>
<dbReference type="Pfam" id="PF00773">
    <property type="entry name" value="RNB"/>
    <property type="match status" value="1"/>
</dbReference>
<organism evidence="2 3">
    <name type="scientific">Desulfovibrio legallii</name>
    <dbReference type="NCBI Taxonomy" id="571438"/>
    <lineage>
        <taxon>Bacteria</taxon>
        <taxon>Pseudomonadati</taxon>
        <taxon>Thermodesulfobacteriota</taxon>
        <taxon>Desulfovibrionia</taxon>
        <taxon>Desulfovibrionales</taxon>
        <taxon>Desulfovibrionaceae</taxon>
        <taxon>Desulfovibrio</taxon>
    </lineage>
</organism>
<gene>
    <name evidence="2" type="ORF">SAMN05192586_10712</name>
</gene>
<name>A0A1G7LSF4_9BACT</name>
<dbReference type="PANTHER" id="PTHR23355">
    <property type="entry name" value="RIBONUCLEASE"/>
    <property type="match status" value="1"/>
</dbReference>
<feature type="domain" description="RNB" evidence="1">
    <location>
        <begin position="293"/>
        <end position="595"/>
    </location>
</feature>
<dbReference type="SUPFAM" id="SSF50249">
    <property type="entry name" value="Nucleic acid-binding proteins"/>
    <property type="match status" value="1"/>
</dbReference>
<dbReference type="GO" id="GO:0000175">
    <property type="term" value="F:3'-5'-RNA exonuclease activity"/>
    <property type="evidence" value="ECO:0007669"/>
    <property type="project" value="TreeGrafter"/>
</dbReference>
<dbReference type="OrthoDB" id="5288992at2"/>
<dbReference type="AlphaFoldDB" id="A0A1G7LSF4"/>
<protein>
    <submittedName>
        <fullName evidence="2">Exoribonuclease-2</fullName>
    </submittedName>
</protein>
<dbReference type="InterPro" id="IPR012340">
    <property type="entry name" value="NA-bd_OB-fold"/>
</dbReference>
<evidence type="ECO:0000313" key="2">
    <source>
        <dbReference type="EMBL" id="SDF52363.1"/>
    </source>
</evidence>
<dbReference type="STRING" id="571438.SAMN05192586_10712"/>
<dbReference type="PANTHER" id="PTHR23355:SF42">
    <property type="entry name" value="RIBONUCLEASE II, CHLOROPLASTIC_MITOCHONDRIAL"/>
    <property type="match status" value="1"/>
</dbReference>
<dbReference type="Proteomes" id="UP000199355">
    <property type="component" value="Unassembled WGS sequence"/>
</dbReference>